<protein>
    <submittedName>
        <fullName evidence="15">Formate dehydrogenase subunit gamma</fullName>
    </submittedName>
</protein>
<dbReference type="GO" id="GO:0036397">
    <property type="term" value="F:formate dehydrogenase (quinone) activity"/>
    <property type="evidence" value="ECO:0007669"/>
    <property type="project" value="TreeGrafter"/>
</dbReference>
<dbReference type="GO" id="GO:0046872">
    <property type="term" value="F:metal ion binding"/>
    <property type="evidence" value="ECO:0007669"/>
    <property type="project" value="UniProtKB-KW"/>
</dbReference>
<dbReference type="OrthoDB" id="9790598at2"/>
<keyword evidence="6" id="KW-0349">Heme</keyword>
<evidence type="ECO:0000256" key="4">
    <source>
        <dbReference type="ARBA" id="ARBA00022448"/>
    </source>
</evidence>
<feature type="transmembrane region" description="Helical" evidence="13">
    <location>
        <begin position="70"/>
        <end position="91"/>
    </location>
</feature>
<dbReference type="InterPro" id="IPR016174">
    <property type="entry name" value="Di-haem_cyt_TM"/>
</dbReference>
<dbReference type="GO" id="GO:0005886">
    <property type="term" value="C:plasma membrane"/>
    <property type="evidence" value="ECO:0007669"/>
    <property type="project" value="UniProtKB-SubCell"/>
</dbReference>
<evidence type="ECO:0000256" key="1">
    <source>
        <dbReference type="ARBA" id="ARBA00001971"/>
    </source>
</evidence>
<keyword evidence="12 13" id="KW-0472">Membrane</keyword>
<keyword evidence="9" id="KW-0249">Electron transport</keyword>
<keyword evidence="5" id="KW-1003">Cell membrane</keyword>
<accession>A0A3S9BAI9</accession>
<evidence type="ECO:0000256" key="10">
    <source>
        <dbReference type="ARBA" id="ARBA00022989"/>
    </source>
</evidence>
<keyword evidence="11" id="KW-0408">Iron</keyword>
<evidence type="ECO:0000256" key="8">
    <source>
        <dbReference type="ARBA" id="ARBA00022723"/>
    </source>
</evidence>
<dbReference type="AlphaFoldDB" id="A0A3S9BAI9"/>
<dbReference type="PANTHER" id="PTHR30074:SF6">
    <property type="entry name" value="FORMATE DEHYDROGENASE GAMMA SUBUNIT"/>
    <property type="match status" value="1"/>
</dbReference>
<dbReference type="NCBIfam" id="TIGR01583">
    <property type="entry name" value="formate-DH-gamm"/>
    <property type="match status" value="1"/>
</dbReference>
<comment type="cofactor">
    <cofactor evidence="1">
        <name>heme</name>
        <dbReference type="ChEBI" id="CHEBI:30413"/>
    </cofactor>
</comment>
<keyword evidence="10 13" id="KW-1133">Transmembrane helix</keyword>
<keyword evidence="8" id="KW-0479">Metal-binding</keyword>
<dbReference type="InterPro" id="IPR006471">
    <property type="entry name" value="Formate_DH_gsu"/>
</dbReference>
<dbReference type="InterPro" id="IPR011577">
    <property type="entry name" value="Cyt_b561_bac/Ni-Hgenase"/>
</dbReference>
<evidence type="ECO:0000259" key="14">
    <source>
        <dbReference type="Pfam" id="PF01292"/>
    </source>
</evidence>
<comment type="similarity">
    <text evidence="3">Belongs to the formate dehydrogenase gamma subunit family.</text>
</comment>
<evidence type="ECO:0000313" key="15">
    <source>
        <dbReference type="EMBL" id="AZN73927.1"/>
    </source>
</evidence>
<dbReference type="SUPFAM" id="SSF81342">
    <property type="entry name" value="Transmembrane di-heme cytochromes"/>
    <property type="match status" value="1"/>
</dbReference>
<sequence length="321" mass="34792">MLAALFFAAPMAGAQEPVNPTARSVQEQQLLEALQGGNAISGRVSIPDQRAADLIKPEGRNWSGTHNSTVYWTTTAVVLGMLALLTVFYFVRGRIRLEHGFAGRTIKRFNSFERFAHWLTAVCFILLALTGLNLIFGRYVLIPLFGADTFATATQLGKVVHNYIAWPFMLGIAIMLVVWIKDNIPGRIDLDWIKAGGGMLKGGGHPPAKRFNAGQKIIFWSVVLGGAALSFTGVLLLFPQLAGEPGNWQLAQLAHAIIAAVMTAVILAHIYIGTLGMEGAFDAMGSGQVDVNWAREHHSLWVAERDTAVEGEPRGHVAPAE</sequence>
<dbReference type="GO" id="GO:0009055">
    <property type="term" value="F:electron transfer activity"/>
    <property type="evidence" value="ECO:0007669"/>
    <property type="project" value="InterPro"/>
</dbReference>
<dbReference type="EMBL" id="CP032509">
    <property type="protein sequence ID" value="AZN73927.1"/>
    <property type="molecule type" value="Genomic_DNA"/>
</dbReference>
<evidence type="ECO:0000256" key="7">
    <source>
        <dbReference type="ARBA" id="ARBA00022692"/>
    </source>
</evidence>
<feature type="transmembrane region" description="Helical" evidence="13">
    <location>
        <begin position="160"/>
        <end position="180"/>
    </location>
</feature>
<dbReference type="GO" id="GO:0015944">
    <property type="term" value="P:formate oxidation"/>
    <property type="evidence" value="ECO:0007669"/>
    <property type="project" value="TreeGrafter"/>
</dbReference>
<feature type="domain" description="Cytochrome b561 bacterial/Ni-hydrogenase" evidence="14">
    <location>
        <begin position="108"/>
        <end position="286"/>
    </location>
</feature>
<dbReference type="Gene3D" id="1.20.950.20">
    <property type="entry name" value="Transmembrane di-heme cytochromes, Chain C"/>
    <property type="match status" value="1"/>
</dbReference>
<evidence type="ECO:0000256" key="13">
    <source>
        <dbReference type="SAM" id="Phobius"/>
    </source>
</evidence>
<keyword evidence="4" id="KW-0813">Transport</keyword>
<dbReference type="GO" id="GO:0009326">
    <property type="term" value="C:formate dehydrogenase complex"/>
    <property type="evidence" value="ECO:0007669"/>
    <property type="project" value="InterPro"/>
</dbReference>
<evidence type="ECO:0000313" key="16">
    <source>
        <dbReference type="Proteomes" id="UP000268192"/>
    </source>
</evidence>
<evidence type="ECO:0000256" key="2">
    <source>
        <dbReference type="ARBA" id="ARBA00004651"/>
    </source>
</evidence>
<dbReference type="GO" id="GO:0008863">
    <property type="term" value="F:formate dehydrogenase (NAD+) activity"/>
    <property type="evidence" value="ECO:0007669"/>
    <property type="project" value="InterPro"/>
</dbReference>
<feature type="transmembrane region" description="Helical" evidence="13">
    <location>
        <begin position="250"/>
        <end position="272"/>
    </location>
</feature>
<evidence type="ECO:0000256" key="5">
    <source>
        <dbReference type="ARBA" id="ARBA00022475"/>
    </source>
</evidence>
<keyword evidence="7 13" id="KW-0812">Transmembrane</keyword>
<dbReference type="GO" id="GO:0009061">
    <property type="term" value="P:anaerobic respiration"/>
    <property type="evidence" value="ECO:0007669"/>
    <property type="project" value="TreeGrafter"/>
</dbReference>
<evidence type="ECO:0000256" key="9">
    <source>
        <dbReference type="ARBA" id="ARBA00022982"/>
    </source>
</evidence>
<proteinExistence type="inferred from homology"/>
<dbReference type="Proteomes" id="UP000268192">
    <property type="component" value="Chromosome"/>
</dbReference>
<dbReference type="KEGG" id="abaw:D5400_18650"/>
<evidence type="ECO:0000256" key="11">
    <source>
        <dbReference type="ARBA" id="ARBA00023004"/>
    </source>
</evidence>
<reference evidence="15 16" key="1">
    <citation type="submission" date="2018-09" db="EMBL/GenBank/DDBJ databases">
        <title>Marinorhizobium profundi gen. nov., sp. nov., isolated from a deep-sea sediment sample from the New Britain Trench and proposal of Marinorhizobiaceae fam. nov. in the order Rhizobiales of the class Alphaproteobacteria.</title>
        <authorList>
            <person name="Cao J."/>
        </authorList>
    </citation>
    <scope>NUCLEOTIDE SEQUENCE [LARGE SCALE GENOMIC DNA]</scope>
    <source>
        <strain evidence="15 16">WS11</strain>
    </source>
</reference>
<gene>
    <name evidence="15" type="ORF">D5400_18650</name>
</gene>
<comment type="subcellular location">
    <subcellularLocation>
        <location evidence="2">Cell membrane</location>
        <topology evidence="2">Multi-pass membrane protein</topology>
    </subcellularLocation>
</comment>
<keyword evidence="16" id="KW-1185">Reference proteome</keyword>
<feature type="transmembrane region" description="Helical" evidence="13">
    <location>
        <begin position="115"/>
        <end position="140"/>
    </location>
</feature>
<evidence type="ECO:0000256" key="6">
    <source>
        <dbReference type="ARBA" id="ARBA00022617"/>
    </source>
</evidence>
<evidence type="ECO:0000256" key="12">
    <source>
        <dbReference type="ARBA" id="ARBA00023136"/>
    </source>
</evidence>
<name>A0A3S9BAI9_9HYPH</name>
<dbReference type="InterPro" id="IPR051817">
    <property type="entry name" value="FDH_cytochrome_b556_subunit"/>
</dbReference>
<dbReference type="PANTHER" id="PTHR30074">
    <property type="entry name" value="FORMATE DEHYDROGENASE, NITRATE-INDUCIBLE, CYTOCHROME B556 FDN SUBUNIT"/>
    <property type="match status" value="1"/>
</dbReference>
<dbReference type="GO" id="GO:0022904">
    <property type="term" value="P:respiratory electron transport chain"/>
    <property type="evidence" value="ECO:0007669"/>
    <property type="project" value="InterPro"/>
</dbReference>
<organism evidence="15 16">
    <name type="scientific">Georhizobium profundi</name>
    <dbReference type="NCBI Taxonomy" id="2341112"/>
    <lineage>
        <taxon>Bacteria</taxon>
        <taxon>Pseudomonadati</taxon>
        <taxon>Pseudomonadota</taxon>
        <taxon>Alphaproteobacteria</taxon>
        <taxon>Hyphomicrobiales</taxon>
        <taxon>Rhizobiaceae</taxon>
        <taxon>Georhizobium</taxon>
    </lineage>
</organism>
<feature type="transmembrane region" description="Helical" evidence="13">
    <location>
        <begin position="217"/>
        <end position="238"/>
    </location>
</feature>
<evidence type="ECO:0000256" key="3">
    <source>
        <dbReference type="ARBA" id="ARBA00010747"/>
    </source>
</evidence>
<dbReference type="Pfam" id="PF01292">
    <property type="entry name" value="Ni_hydr_CYTB"/>
    <property type="match status" value="1"/>
</dbReference>